<evidence type="ECO:0000256" key="2">
    <source>
        <dbReference type="ARBA" id="ARBA00004162"/>
    </source>
</evidence>
<evidence type="ECO:0000313" key="26">
    <source>
        <dbReference type="Proteomes" id="UP000738126"/>
    </source>
</evidence>
<dbReference type="Gene3D" id="2.102.10.10">
    <property type="entry name" value="Rieske [2Fe-2S] iron-sulphur domain"/>
    <property type="match status" value="1"/>
</dbReference>
<name>A0ABS1E3U3_9GAMM</name>
<evidence type="ECO:0000256" key="19">
    <source>
        <dbReference type="ARBA" id="ARBA00023157"/>
    </source>
</evidence>
<evidence type="ECO:0000256" key="13">
    <source>
        <dbReference type="ARBA" id="ARBA00022967"/>
    </source>
</evidence>
<evidence type="ECO:0000256" key="3">
    <source>
        <dbReference type="ARBA" id="ARBA00010651"/>
    </source>
</evidence>
<dbReference type="InterPro" id="IPR005805">
    <property type="entry name" value="Rieske_Fe-S_prot_C"/>
</dbReference>
<comment type="catalytic activity">
    <reaction evidence="20">
        <text>a quinol + 2 Fe(III)-[cytochrome c](out) = a quinone + 2 Fe(II)-[cytochrome c](out) + 2 H(+)(out)</text>
        <dbReference type="Rhea" id="RHEA:11484"/>
        <dbReference type="Rhea" id="RHEA-COMP:10350"/>
        <dbReference type="Rhea" id="RHEA-COMP:14399"/>
        <dbReference type="ChEBI" id="CHEBI:15378"/>
        <dbReference type="ChEBI" id="CHEBI:24646"/>
        <dbReference type="ChEBI" id="CHEBI:29033"/>
        <dbReference type="ChEBI" id="CHEBI:29034"/>
        <dbReference type="ChEBI" id="CHEBI:132124"/>
        <dbReference type="EC" id="7.1.1.8"/>
    </reaction>
</comment>
<keyword evidence="7" id="KW-0813">Transport</keyword>
<dbReference type="PROSITE" id="PS51296">
    <property type="entry name" value="RIESKE"/>
    <property type="match status" value="1"/>
</dbReference>
<keyword evidence="9 23" id="KW-0812">Transmembrane</keyword>
<dbReference type="InterPro" id="IPR036922">
    <property type="entry name" value="Rieske_2Fe-2S_sf"/>
</dbReference>
<evidence type="ECO:0000256" key="20">
    <source>
        <dbReference type="ARBA" id="ARBA00029351"/>
    </source>
</evidence>
<dbReference type="RefSeq" id="WP_200256491.1">
    <property type="nucleotide sequence ID" value="NZ_NRSH01000014.1"/>
</dbReference>
<comment type="caution">
    <text evidence="25">The sequence shown here is derived from an EMBL/GenBank/DDBJ whole genome shotgun (WGS) entry which is preliminary data.</text>
</comment>
<dbReference type="EC" id="7.1.1.8" evidence="5"/>
<evidence type="ECO:0000256" key="16">
    <source>
        <dbReference type="ARBA" id="ARBA00023004"/>
    </source>
</evidence>
<dbReference type="InterPro" id="IPR014349">
    <property type="entry name" value="Rieske_Fe-S_prot"/>
</dbReference>
<protein>
    <recommendedName>
        <fullName evidence="6">Ubiquinol-cytochrome c reductase iron-sulfur subunit</fullName>
        <ecNumber evidence="5">7.1.1.8</ecNumber>
    </recommendedName>
    <alternativeName>
        <fullName evidence="21">Rieske iron-sulfur protein</fullName>
    </alternativeName>
</protein>
<evidence type="ECO:0000259" key="24">
    <source>
        <dbReference type="PROSITE" id="PS51296"/>
    </source>
</evidence>
<keyword evidence="17" id="KW-0411">Iron-sulfur</keyword>
<evidence type="ECO:0000256" key="11">
    <source>
        <dbReference type="ARBA" id="ARBA00022723"/>
    </source>
</evidence>
<dbReference type="Pfam" id="PF10399">
    <property type="entry name" value="UCR_Fe-S_N"/>
    <property type="match status" value="1"/>
</dbReference>
<comment type="subunit">
    <text evidence="4">The main subunits of complex b-c1 are: cytochrome b, cytochrome c1 and the Rieske protein.</text>
</comment>
<evidence type="ECO:0000256" key="5">
    <source>
        <dbReference type="ARBA" id="ARBA00012951"/>
    </source>
</evidence>
<evidence type="ECO:0000256" key="22">
    <source>
        <dbReference type="ARBA" id="ARBA00034078"/>
    </source>
</evidence>
<dbReference type="InterPro" id="IPR006311">
    <property type="entry name" value="TAT_signal"/>
</dbReference>
<keyword evidence="18 23" id="KW-0472">Membrane</keyword>
<evidence type="ECO:0000256" key="8">
    <source>
        <dbReference type="ARBA" id="ARBA00022475"/>
    </source>
</evidence>
<dbReference type="InterPro" id="IPR019470">
    <property type="entry name" value="Ubiq_cytC_Rdtase_Fe-S_su_TAT"/>
</dbReference>
<evidence type="ECO:0000256" key="14">
    <source>
        <dbReference type="ARBA" id="ARBA00022982"/>
    </source>
</evidence>
<evidence type="ECO:0000256" key="23">
    <source>
        <dbReference type="SAM" id="Phobius"/>
    </source>
</evidence>
<keyword evidence="10" id="KW-0001">2Fe-2S</keyword>
<evidence type="ECO:0000256" key="9">
    <source>
        <dbReference type="ARBA" id="ARBA00022692"/>
    </source>
</evidence>
<keyword evidence="13" id="KW-1278">Translocase</keyword>
<keyword evidence="16" id="KW-0408">Iron</keyword>
<keyword evidence="11" id="KW-0479">Metal-binding</keyword>
<keyword evidence="26" id="KW-1185">Reference proteome</keyword>
<dbReference type="InterPro" id="IPR006317">
    <property type="entry name" value="Ubiquinol_cyt_c_Rdtase_Fe-S-su"/>
</dbReference>
<organism evidence="25 26">
    <name type="scientific">Halorhodospira neutriphila</name>
    <dbReference type="NCBI Taxonomy" id="168379"/>
    <lineage>
        <taxon>Bacteria</taxon>
        <taxon>Pseudomonadati</taxon>
        <taxon>Pseudomonadota</taxon>
        <taxon>Gammaproteobacteria</taxon>
        <taxon>Chromatiales</taxon>
        <taxon>Ectothiorhodospiraceae</taxon>
        <taxon>Halorhodospira</taxon>
    </lineage>
</organism>
<evidence type="ECO:0000256" key="1">
    <source>
        <dbReference type="ARBA" id="ARBA00002444"/>
    </source>
</evidence>
<dbReference type="PROSITE" id="PS51318">
    <property type="entry name" value="TAT"/>
    <property type="match status" value="1"/>
</dbReference>
<comment type="function">
    <text evidence="1">Component of the ubiquinol-cytochrome c reductase complex (complex III or cytochrome b-c1 complex), which is a respiratory chain that generates an electrochemical potential coupled to ATP synthesis.</text>
</comment>
<dbReference type="NCBIfam" id="TIGR01416">
    <property type="entry name" value="Rieske_proteo"/>
    <property type="match status" value="1"/>
</dbReference>
<dbReference type="PANTHER" id="PTHR10134">
    <property type="entry name" value="CYTOCHROME B-C1 COMPLEX SUBUNIT RIESKE, MITOCHONDRIAL"/>
    <property type="match status" value="1"/>
</dbReference>
<dbReference type="Proteomes" id="UP000738126">
    <property type="component" value="Unassembled WGS sequence"/>
</dbReference>
<evidence type="ECO:0000256" key="18">
    <source>
        <dbReference type="ARBA" id="ARBA00023136"/>
    </source>
</evidence>
<dbReference type="EMBL" id="NRSH01000014">
    <property type="protein sequence ID" value="MBK1725897.1"/>
    <property type="molecule type" value="Genomic_DNA"/>
</dbReference>
<comment type="cofactor">
    <cofactor evidence="22">
        <name>[2Fe-2S] cluster</name>
        <dbReference type="ChEBI" id="CHEBI:190135"/>
    </cofactor>
</comment>
<dbReference type="CDD" id="cd03470">
    <property type="entry name" value="Rieske_cytochrome_bc1"/>
    <property type="match status" value="1"/>
</dbReference>
<keyword evidence="8" id="KW-1003">Cell membrane</keyword>
<evidence type="ECO:0000256" key="4">
    <source>
        <dbReference type="ARBA" id="ARBA00011649"/>
    </source>
</evidence>
<evidence type="ECO:0000256" key="17">
    <source>
        <dbReference type="ARBA" id="ARBA00023014"/>
    </source>
</evidence>
<sequence>MAEELPSPSRRRFLTGAATVVGGAGLVFTAVPFLGFLKPNVEARAAGAPIEVDVSKVAPGQKLSFEWKGSPIWVIGRGEKHLETLEQRVDRLRDPDSEKPQQPSYAANQHRSVSPGTFVVIPICTHLGCIPIFYPEREPREFDDEWLGGFFCACHGAMYDMAGRVYKGTPAPLNLEIPPHRFKDEHTLVIGEHPEDYQGG</sequence>
<proteinExistence type="inferred from homology"/>
<feature type="transmembrane region" description="Helical" evidence="23">
    <location>
        <begin position="12"/>
        <end position="37"/>
    </location>
</feature>
<dbReference type="InterPro" id="IPR019546">
    <property type="entry name" value="TAT_signal_bac_arc"/>
</dbReference>
<comment type="similarity">
    <text evidence="3">Belongs to the Rieske iron-sulfur protein family.</text>
</comment>
<dbReference type="NCBIfam" id="TIGR01409">
    <property type="entry name" value="TAT_signal_seq"/>
    <property type="match status" value="1"/>
</dbReference>
<evidence type="ECO:0000256" key="6">
    <source>
        <dbReference type="ARBA" id="ARBA00019816"/>
    </source>
</evidence>
<evidence type="ECO:0000256" key="15">
    <source>
        <dbReference type="ARBA" id="ARBA00022989"/>
    </source>
</evidence>
<feature type="domain" description="Rieske" evidence="24">
    <location>
        <begin position="84"/>
        <end position="189"/>
    </location>
</feature>
<evidence type="ECO:0000256" key="10">
    <source>
        <dbReference type="ARBA" id="ARBA00022714"/>
    </source>
</evidence>
<keyword evidence="14" id="KW-0249">Electron transport</keyword>
<evidence type="ECO:0000256" key="7">
    <source>
        <dbReference type="ARBA" id="ARBA00022448"/>
    </source>
</evidence>
<comment type="subcellular location">
    <subcellularLocation>
        <location evidence="2">Cell membrane</location>
        <topology evidence="2">Single-pass membrane protein</topology>
    </subcellularLocation>
</comment>
<keyword evidence="12" id="KW-0732">Signal</keyword>
<keyword evidence="19" id="KW-1015">Disulfide bond</keyword>
<dbReference type="InterPro" id="IPR017941">
    <property type="entry name" value="Rieske_2Fe-2S"/>
</dbReference>
<evidence type="ECO:0000256" key="12">
    <source>
        <dbReference type="ARBA" id="ARBA00022729"/>
    </source>
</evidence>
<accession>A0ABS1E3U3</accession>
<reference evidence="25 26" key="1">
    <citation type="journal article" date="2020" name="Microorganisms">
        <title>Osmotic Adaptation and Compatible Solute Biosynthesis of Phototrophic Bacteria as Revealed from Genome Analyses.</title>
        <authorList>
            <person name="Imhoff J.F."/>
            <person name="Rahn T."/>
            <person name="Kunzel S."/>
            <person name="Keller A."/>
            <person name="Neulinger S.C."/>
        </authorList>
    </citation>
    <scope>NUCLEOTIDE SEQUENCE [LARGE SCALE GENOMIC DNA]</scope>
    <source>
        <strain evidence="25 26">DSM 15116</strain>
    </source>
</reference>
<dbReference type="PRINTS" id="PR00162">
    <property type="entry name" value="RIESKE"/>
</dbReference>
<keyword evidence="15 23" id="KW-1133">Transmembrane helix</keyword>
<dbReference type="SUPFAM" id="SSF50022">
    <property type="entry name" value="ISP domain"/>
    <property type="match status" value="1"/>
</dbReference>
<evidence type="ECO:0000313" key="25">
    <source>
        <dbReference type="EMBL" id="MBK1725897.1"/>
    </source>
</evidence>
<evidence type="ECO:0000256" key="21">
    <source>
        <dbReference type="ARBA" id="ARBA00032409"/>
    </source>
</evidence>
<gene>
    <name evidence="25" type="primary">petA</name>
    <name evidence="25" type="ORF">CKO13_02455</name>
</gene>